<dbReference type="InterPro" id="IPR000537">
    <property type="entry name" value="UbiA_prenyltransferase"/>
</dbReference>
<dbReference type="GO" id="GO:0016765">
    <property type="term" value="F:transferase activity, transferring alkyl or aryl (other than methyl) groups"/>
    <property type="evidence" value="ECO:0007669"/>
    <property type="project" value="InterPro"/>
</dbReference>
<dbReference type="EMBL" id="KN837315">
    <property type="protein sequence ID" value="KIJ28076.1"/>
    <property type="molecule type" value="Genomic_DNA"/>
</dbReference>
<organism evidence="6 7">
    <name type="scientific">Sphaerobolus stellatus (strain SS14)</name>
    <dbReference type="NCBI Taxonomy" id="990650"/>
    <lineage>
        <taxon>Eukaryota</taxon>
        <taxon>Fungi</taxon>
        <taxon>Dikarya</taxon>
        <taxon>Basidiomycota</taxon>
        <taxon>Agaricomycotina</taxon>
        <taxon>Agaricomycetes</taxon>
        <taxon>Phallomycetidae</taxon>
        <taxon>Geastrales</taxon>
        <taxon>Sphaerobolaceae</taxon>
        <taxon>Sphaerobolus</taxon>
    </lineage>
</organism>
<reference evidence="6 7" key="1">
    <citation type="submission" date="2014-06" db="EMBL/GenBank/DDBJ databases">
        <title>Evolutionary Origins and Diversification of the Mycorrhizal Mutualists.</title>
        <authorList>
            <consortium name="DOE Joint Genome Institute"/>
            <consortium name="Mycorrhizal Genomics Consortium"/>
            <person name="Kohler A."/>
            <person name="Kuo A."/>
            <person name="Nagy L.G."/>
            <person name="Floudas D."/>
            <person name="Copeland A."/>
            <person name="Barry K.W."/>
            <person name="Cichocki N."/>
            <person name="Veneault-Fourrey C."/>
            <person name="LaButti K."/>
            <person name="Lindquist E.A."/>
            <person name="Lipzen A."/>
            <person name="Lundell T."/>
            <person name="Morin E."/>
            <person name="Murat C."/>
            <person name="Riley R."/>
            <person name="Ohm R."/>
            <person name="Sun H."/>
            <person name="Tunlid A."/>
            <person name="Henrissat B."/>
            <person name="Grigoriev I.V."/>
            <person name="Hibbett D.S."/>
            <person name="Martin F."/>
        </authorList>
    </citation>
    <scope>NUCLEOTIDE SEQUENCE [LARGE SCALE GENOMIC DNA]</scope>
    <source>
        <strain evidence="6 7">SS14</strain>
    </source>
</reference>
<dbReference type="Gene3D" id="1.10.357.140">
    <property type="entry name" value="UbiA prenyltransferase"/>
    <property type="match status" value="1"/>
</dbReference>
<comment type="subcellular location">
    <subcellularLocation>
        <location evidence="1">Membrane</location>
        <topology evidence="1">Multi-pass membrane protein</topology>
    </subcellularLocation>
</comment>
<keyword evidence="2 5" id="KW-0812">Transmembrane</keyword>
<gene>
    <name evidence="6" type="ORF">M422DRAFT_61952</name>
</gene>
<evidence type="ECO:0000313" key="6">
    <source>
        <dbReference type="EMBL" id="KIJ28076.1"/>
    </source>
</evidence>
<sequence>MAVYHTYTLFLFTKSDIKTTLIPVTILAIAGSPSYPSFHALETLFWVWLHLLQFDVSNQTLDPEEDKKNKKDRPLPSGRLSHRAGVRLRWILVPICWGYSYFYSYQVLWASIALVALTAIYDELGFHSKHYILRNLVNALGFAAFETGSALVKSCDRMHLDSVEINSITLSTCIFFTTIQAQDFKDVNGDASVGRKTLPITHPFAARVSVAMGMFGWCCVLAWIWEVEGSLLLYFCAISGYVAYRFLHFRTIEEHQISFYWYNVSFINVQPFIPHWLTA</sequence>
<evidence type="ECO:0000313" key="7">
    <source>
        <dbReference type="Proteomes" id="UP000054279"/>
    </source>
</evidence>
<accession>A0A0C9URS8</accession>
<dbReference type="PANTHER" id="PTHR42723">
    <property type="entry name" value="CHLOROPHYLL SYNTHASE"/>
    <property type="match status" value="1"/>
</dbReference>
<evidence type="ECO:0000256" key="1">
    <source>
        <dbReference type="ARBA" id="ARBA00004141"/>
    </source>
</evidence>
<evidence type="ECO:0000256" key="3">
    <source>
        <dbReference type="ARBA" id="ARBA00022989"/>
    </source>
</evidence>
<feature type="transmembrane region" description="Helical" evidence="5">
    <location>
        <begin position="108"/>
        <end position="126"/>
    </location>
</feature>
<name>A0A0C9URS8_SPHS4</name>
<dbReference type="InterPro" id="IPR044878">
    <property type="entry name" value="UbiA_sf"/>
</dbReference>
<proteinExistence type="predicted"/>
<evidence type="ECO:0000256" key="2">
    <source>
        <dbReference type="ARBA" id="ARBA00022692"/>
    </source>
</evidence>
<dbReference type="PANTHER" id="PTHR42723:SF1">
    <property type="entry name" value="CHLOROPHYLL SYNTHASE, CHLOROPLASTIC"/>
    <property type="match status" value="1"/>
</dbReference>
<dbReference type="Proteomes" id="UP000054279">
    <property type="component" value="Unassembled WGS sequence"/>
</dbReference>
<feature type="transmembrane region" description="Helical" evidence="5">
    <location>
        <begin position="204"/>
        <end position="225"/>
    </location>
</feature>
<dbReference type="Pfam" id="PF01040">
    <property type="entry name" value="UbiA"/>
    <property type="match status" value="1"/>
</dbReference>
<keyword evidence="7" id="KW-1185">Reference proteome</keyword>
<evidence type="ECO:0000256" key="4">
    <source>
        <dbReference type="ARBA" id="ARBA00023136"/>
    </source>
</evidence>
<dbReference type="HOGENOM" id="CLU_063928_0_0_1"/>
<evidence type="ECO:0000256" key="5">
    <source>
        <dbReference type="SAM" id="Phobius"/>
    </source>
</evidence>
<keyword evidence="3 5" id="KW-1133">Transmembrane helix</keyword>
<dbReference type="GO" id="GO:0016020">
    <property type="term" value="C:membrane"/>
    <property type="evidence" value="ECO:0007669"/>
    <property type="project" value="UniProtKB-SubCell"/>
</dbReference>
<dbReference type="InterPro" id="IPR050475">
    <property type="entry name" value="Prenyltransferase_related"/>
</dbReference>
<dbReference type="OrthoDB" id="434972at2759"/>
<dbReference type="CDD" id="cd13965">
    <property type="entry name" value="PT_UbiA_3"/>
    <property type="match status" value="1"/>
</dbReference>
<protein>
    <submittedName>
        <fullName evidence="6">Uncharacterized protein</fullName>
    </submittedName>
</protein>
<keyword evidence="4 5" id="KW-0472">Membrane</keyword>
<dbReference type="AlphaFoldDB" id="A0A0C9URS8"/>
<feature type="transmembrane region" description="Helical" evidence="5">
    <location>
        <begin position="231"/>
        <end position="247"/>
    </location>
</feature>